<dbReference type="AlphaFoldDB" id="A0A4R6XM67"/>
<evidence type="ECO:0000313" key="3">
    <source>
        <dbReference type="Proteomes" id="UP000295724"/>
    </source>
</evidence>
<dbReference type="RefSeq" id="WP_099018571.1">
    <property type="nucleotide sequence ID" value="NZ_NIHB01000001.1"/>
</dbReference>
<evidence type="ECO:0008006" key="4">
    <source>
        <dbReference type="Google" id="ProtNLM"/>
    </source>
</evidence>
<dbReference type="EMBL" id="SNZB01000003">
    <property type="protein sequence ID" value="TDR20745.1"/>
    <property type="molecule type" value="Genomic_DNA"/>
</dbReference>
<proteinExistence type="predicted"/>
<evidence type="ECO:0000256" key="1">
    <source>
        <dbReference type="SAM" id="Phobius"/>
    </source>
</evidence>
<keyword evidence="1" id="KW-0812">Transmembrane</keyword>
<dbReference type="Proteomes" id="UP000295724">
    <property type="component" value="Unassembled WGS sequence"/>
</dbReference>
<feature type="transmembrane region" description="Helical" evidence="1">
    <location>
        <begin position="53"/>
        <end position="73"/>
    </location>
</feature>
<accession>A0A4R6XM67</accession>
<reference evidence="2 3" key="1">
    <citation type="submission" date="2019-03" db="EMBL/GenBank/DDBJ databases">
        <title>Genomic Encyclopedia of Type Strains, Phase IV (KMG-IV): sequencing the most valuable type-strain genomes for metagenomic binning, comparative biology and taxonomic classification.</title>
        <authorList>
            <person name="Goeker M."/>
        </authorList>
    </citation>
    <scope>NUCLEOTIDE SEQUENCE [LARGE SCALE GENOMIC DNA]</scope>
    <source>
        <strain evidence="2 3">DSM 25488</strain>
    </source>
</reference>
<dbReference type="OrthoDB" id="8685152at2"/>
<keyword evidence="1" id="KW-0472">Membrane</keyword>
<keyword evidence="1" id="KW-1133">Transmembrane helix</keyword>
<sequence>MALVNCPACRTKMSSVAKVCPQCGFSRDADAEIDPEQVRLFQKRLFRDRMYKLRMFSYVAMTITMVGALPMLWDYIQGLENGETVILLNHWGVYVIAVGFFMYLVIRIFMLMIRKSYRANLPVE</sequence>
<name>A0A4R6XM67_9GAMM</name>
<organism evidence="2 3">
    <name type="scientific">Marinicella litoralis</name>
    <dbReference type="NCBI Taxonomy" id="644220"/>
    <lineage>
        <taxon>Bacteria</taxon>
        <taxon>Pseudomonadati</taxon>
        <taxon>Pseudomonadota</taxon>
        <taxon>Gammaproteobacteria</taxon>
        <taxon>Lysobacterales</taxon>
        <taxon>Marinicellaceae</taxon>
        <taxon>Marinicella</taxon>
    </lineage>
</organism>
<keyword evidence="3" id="KW-1185">Reference proteome</keyword>
<comment type="caution">
    <text evidence="2">The sequence shown here is derived from an EMBL/GenBank/DDBJ whole genome shotgun (WGS) entry which is preliminary data.</text>
</comment>
<gene>
    <name evidence="2" type="ORF">C8D91_1723</name>
</gene>
<protein>
    <recommendedName>
        <fullName evidence="4">Zinc ribbon protein</fullName>
    </recommendedName>
</protein>
<feature type="transmembrane region" description="Helical" evidence="1">
    <location>
        <begin position="93"/>
        <end position="113"/>
    </location>
</feature>
<evidence type="ECO:0000313" key="2">
    <source>
        <dbReference type="EMBL" id="TDR20745.1"/>
    </source>
</evidence>